<dbReference type="PROSITE" id="PS51686">
    <property type="entry name" value="SAM_MT_RSMB_NOP"/>
    <property type="match status" value="1"/>
</dbReference>
<dbReference type="InterPro" id="IPR029063">
    <property type="entry name" value="SAM-dependent_MTases_sf"/>
</dbReference>
<evidence type="ECO:0000256" key="3">
    <source>
        <dbReference type="ARBA" id="ARBA00012140"/>
    </source>
</evidence>
<dbReference type="EMBL" id="CP031092">
    <property type="protein sequence ID" value="AXF55435.1"/>
    <property type="molecule type" value="Genomic_DNA"/>
</dbReference>
<dbReference type="RefSeq" id="WP_114371420.1">
    <property type="nucleotide sequence ID" value="NZ_CP031092.1"/>
</dbReference>
<dbReference type="GO" id="GO:0003723">
    <property type="term" value="F:RNA binding"/>
    <property type="evidence" value="ECO:0007669"/>
    <property type="project" value="UniProtKB-UniRule"/>
</dbReference>
<dbReference type="OrthoDB" id="9810297at2"/>
<evidence type="ECO:0000256" key="9">
    <source>
        <dbReference type="ARBA" id="ARBA00022884"/>
    </source>
</evidence>
<dbReference type="SUPFAM" id="SSF53335">
    <property type="entry name" value="S-adenosyl-L-methionine-dependent methyltransferases"/>
    <property type="match status" value="1"/>
</dbReference>
<keyword evidence="7 13" id="KW-0808">Transferase</keyword>
<evidence type="ECO:0000256" key="10">
    <source>
        <dbReference type="ARBA" id="ARBA00030399"/>
    </source>
</evidence>
<dbReference type="FunFam" id="3.40.50.150:FF:000022">
    <property type="entry name" value="Ribosomal RNA small subunit methyltransferase B"/>
    <property type="match status" value="1"/>
</dbReference>
<evidence type="ECO:0000313" key="16">
    <source>
        <dbReference type="Proteomes" id="UP000252100"/>
    </source>
</evidence>
<evidence type="ECO:0000256" key="7">
    <source>
        <dbReference type="ARBA" id="ARBA00022679"/>
    </source>
</evidence>
<keyword evidence="9 13" id="KW-0694">RNA-binding</keyword>
<proteinExistence type="inferred from homology"/>
<dbReference type="InterPro" id="IPR006027">
    <property type="entry name" value="NusB_RsmB_TIM44"/>
</dbReference>
<keyword evidence="4" id="KW-0963">Cytoplasm</keyword>
<dbReference type="AlphaFoldDB" id="A0A345BWV4"/>
<feature type="binding site" evidence="13">
    <location>
        <position position="333"/>
    </location>
    <ligand>
        <name>S-adenosyl-L-methionine</name>
        <dbReference type="ChEBI" id="CHEBI:59789"/>
    </ligand>
</feature>
<dbReference type="InterPro" id="IPR004573">
    <property type="entry name" value="rRNA_ssu_MeTfrase_B"/>
</dbReference>
<evidence type="ECO:0000256" key="1">
    <source>
        <dbReference type="ARBA" id="ARBA00002724"/>
    </source>
</evidence>
<dbReference type="KEGG" id="rue:DT065_04960"/>
<dbReference type="Proteomes" id="UP000252100">
    <property type="component" value="Chromosome"/>
</dbReference>
<feature type="binding site" evidence="13">
    <location>
        <position position="287"/>
    </location>
    <ligand>
        <name>S-adenosyl-L-methionine</name>
        <dbReference type="ChEBI" id="CHEBI:59789"/>
    </ligand>
</feature>
<keyword evidence="16" id="KW-1185">Reference proteome</keyword>
<protein>
    <recommendedName>
        <fullName evidence="3">16S rRNA (cytosine(967)-C(5))-methyltransferase</fullName>
        <ecNumber evidence="3">2.1.1.176</ecNumber>
    </recommendedName>
    <alternativeName>
        <fullName evidence="10">16S rRNA m5C967 methyltransferase</fullName>
    </alternativeName>
    <alternativeName>
        <fullName evidence="11">rRNA (cytosine-C(5)-)-methyltransferase RsmB</fullName>
    </alternativeName>
</protein>
<dbReference type="InterPro" id="IPR035926">
    <property type="entry name" value="NusB-like_sf"/>
</dbReference>
<dbReference type="EC" id="2.1.1.176" evidence="3"/>
<evidence type="ECO:0000256" key="8">
    <source>
        <dbReference type="ARBA" id="ARBA00022691"/>
    </source>
</evidence>
<gene>
    <name evidence="15" type="ORF">DT065_04960</name>
</gene>
<evidence type="ECO:0000256" key="2">
    <source>
        <dbReference type="ARBA" id="ARBA00004496"/>
    </source>
</evidence>
<dbReference type="GO" id="GO:0008649">
    <property type="term" value="F:rRNA methyltransferase activity"/>
    <property type="evidence" value="ECO:0007669"/>
    <property type="project" value="InterPro"/>
</dbReference>
<dbReference type="InterPro" id="IPR054728">
    <property type="entry name" value="RsmB-like_ferredoxin"/>
</dbReference>
<dbReference type="GO" id="GO:0006355">
    <property type="term" value="P:regulation of DNA-templated transcription"/>
    <property type="evidence" value="ECO:0007669"/>
    <property type="project" value="InterPro"/>
</dbReference>
<evidence type="ECO:0000256" key="5">
    <source>
        <dbReference type="ARBA" id="ARBA00022552"/>
    </source>
</evidence>
<comment type="subcellular location">
    <subcellularLocation>
        <location evidence="2">Cytoplasm</location>
    </subcellularLocation>
</comment>
<keyword evidence="6 13" id="KW-0489">Methyltransferase</keyword>
<dbReference type="InterPro" id="IPR049560">
    <property type="entry name" value="MeTrfase_RsmB-F_NOP2_cat"/>
</dbReference>
<sequence length="450" mass="50090">MAKTTDKQPRMRAAKILDRVFFERAYSHMALNEAFRKHPLEEVDARFITEVVYGTIKRLNTIDDVLGRVMKNPLRKTDRRVKTILRMSVYQLLFMDRVPERAAIHEGVELAKAWGRGGLKGFVNGVLRNVARQGLPDYPSITDPVKSIALSTSHPEWLVRKWVHAYGETETLAMCEANVKRAYTTLRVNRLQTDRSALQANLETDGVKTTPGTLASDSLIVTEGQAMHSERFEKGAFSFQDESSMLVTYALDPQPRMHVLDACAAPGGKAAHIAERMEDDGEVLANDIHAHKEALIAEQAERLGLESITTQTGDAVELAANVEAEAYDRVLVDAPCSGLGVLRAKPDIKWQTDPKEIETLRALQLNILEAAAQALKPGGILVYSTCTVMPEENEDVIAAFLKNNASFDLDDTLDERLGLKTERGQRLIFPQQYDSDGFFIAAMKKRGGRI</sequence>
<comment type="function">
    <text evidence="1">Specifically methylates the cytosine at position 967 (m5C967) of 16S rRNA.</text>
</comment>
<dbReference type="Pfam" id="PF01189">
    <property type="entry name" value="Methyltr_RsmB-F"/>
    <property type="match status" value="1"/>
</dbReference>
<evidence type="ECO:0000256" key="12">
    <source>
        <dbReference type="ARBA" id="ARBA00047283"/>
    </source>
</evidence>
<dbReference type="InterPro" id="IPR001678">
    <property type="entry name" value="MeTrfase_RsmB-F_NOP2_dom"/>
</dbReference>
<evidence type="ECO:0000256" key="13">
    <source>
        <dbReference type="PROSITE-ProRule" id="PRU01023"/>
    </source>
</evidence>
<dbReference type="CDD" id="cd02440">
    <property type="entry name" value="AdoMet_MTases"/>
    <property type="match status" value="1"/>
</dbReference>
<dbReference type="PANTHER" id="PTHR22807">
    <property type="entry name" value="NOP2 YEAST -RELATED NOL1/NOP2/FMU SUN DOMAIN-CONTAINING"/>
    <property type="match status" value="1"/>
</dbReference>
<dbReference type="PANTHER" id="PTHR22807:SF53">
    <property type="entry name" value="RIBOSOMAL RNA SMALL SUBUNIT METHYLTRANSFERASE B-RELATED"/>
    <property type="match status" value="1"/>
</dbReference>
<comment type="catalytic activity">
    <reaction evidence="12">
        <text>cytidine(967) in 16S rRNA + S-adenosyl-L-methionine = 5-methylcytidine(967) in 16S rRNA + S-adenosyl-L-homocysteine + H(+)</text>
        <dbReference type="Rhea" id="RHEA:42748"/>
        <dbReference type="Rhea" id="RHEA-COMP:10219"/>
        <dbReference type="Rhea" id="RHEA-COMP:10220"/>
        <dbReference type="ChEBI" id="CHEBI:15378"/>
        <dbReference type="ChEBI" id="CHEBI:57856"/>
        <dbReference type="ChEBI" id="CHEBI:59789"/>
        <dbReference type="ChEBI" id="CHEBI:74483"/>
        <dbReference type="ChEBI" id="CHEBI:82748"/>
        <dbReference type="EC" id="2.1.1.176"/>
    </reaction>
</comment>
<dbReference type="PRINTS" id="PR02008">
    <property type="entry name" value="RCMTFAMILY"/>
</dbReference>
<feature type="active site" description="Nucleophile" evidence="13">
    <location>
        <position position="386"/>
    </location>
</feature>
<evidence type="ECO:0000256" key="6">
    <source>
        <dbReference type="ARBA" id="ARBA00022603"/>
    </source>
</evidence>
<evidence type="ECO:0000259" key="14">
    <source>
        <dbReference type="PROSITE" id="PS51686"/>
    </source>
</evidence>
<evidence type="ECO:0000256" key="4">
    <source>
        <dbReference type="ARBA" id="ARBA00022490"/>
    </source>
</evidence>
<reference evidence="15 16" key="1">
    <citation type="journal article" date="2018" name="J. Microbiol.">
        <title>Salicibibacter kimchii gen. nov., sp. nov., a moderately halophilic and alkalitolerant bacterium in the family Bacillaceae, isolated from kimchi.</title>
        <authorList>
            <person name="Jang J.Y."/>
            <person name="Oh Y.J."/>
            <person name="Lim S.K."/>
            <person name="Park H.K."/>
            <person name="Lee C."/>
            <person name="Kim J.Y."/>
            <person name="Lee M.A."/>
            <person name="Choi H.J."/>
        </authorList>
    </citation>
    <scope>NUCLEOTIDE SEQUENCE [LARGE SCALE GENOMIC DNA]</scope>
    <source>
        <strain evidence="15 16">NKC1-1</strain>
    </source>
</reference>
<accession>A0A345BWV4</accession>
<dbReference type="NCBIfam" id="TIGR00563">
    <property type="entry name" value="rsmB"/>
    <property type="match status" value="1"/>
</dbReference>
<organism evidence="15 16">
    <name type="scientific">Salicibibacter kimchii</name>
    <dbReference type="NCBI Taxonomy" id="2099786"/>
    <lineage>
        <taxon>Bacteria</taxon>
        <taxon>Bacillati</taxon>
        <taxon>Bacillota</taxon>
        <taxon>Bacilli</taxon>
        <taxon>Bacillales</taxon>
        <taxon>Bacillaceae</taxon>
        <taxon>Salicibibacter</taxon>
    </lineage>
</organism>
<dbReference type="Pfam" id="PF22458">
    <property type="entry name" value="RsmF-B_ferredox"/>
    <property type="match status" value="1"/>
</dbReference>
<dbReference type="Gene3D" id="1.10.940.10">
    <property type="entry name" value="NusB-like"/>
    <property type="match status" value="1"/>
</dbReference>
<evidence type="ECO:0000313" key="15">
    <source>
        <dbReference type="EMBL" id="AXF55435.1"/>
    </source>
</evidence>
<keyword evidence="5" id="KW-0698">rRNA processing</keyword>
<feature type="domain" description="SAM-dependent MTase RsmB/NOP-type" evidence="14">
    <location>
        <begin position="174"/>
        <end position="446"/>
    </location>
</feature>
<dbReference type="InterPro" id="IPR023267">
    <property type="entry name" value="RCMT"/>
</dbReference>
<feature type="binding site" evidence="13">
    <location>
        <begin position="263"/>
        <end position="269"/>
    </location>
    <ligand>
        <name>S-adenosyl-L-methionine</name>
        <dbReference type="ChEBI" id="CHEBI:59789"/>
    </ligand>
</feature>
<dbReference type="NCBIfam" id="NF011494">
    <property type="entry name" value="PRK14902.1"/>
    <property type="match status" value="1"/>
</dbReference>
<keyword evidence="8 13" id="KW-0949">S-adenosyl-L-methionine</keyword>
<feature type="binding site" evidence="13">
    <location>
        <position position="314"/>
    </location>
    <ligand>
        <name>S-adenosyl-L-methionine</name>
        <dbReference type="ChEBI" id="CHEBI:59789"/>
    </ligand>
</feature>
<dbReference type="Gene3D" id="3.30.70.1170">
    <property type="entry name" value="Sun protein, domain 3"/>
    <property type="match status" value="1"/>
</dbReference>
<comment type="similarity">
    <text evidence="13">Belongs to the class I-like SAM-binding methyltransferase superfamily. RsmB/NOP family.</text>
</comment>
<dbReference type="Pfam" id="PF01029">
    <property type="entry name" value="NusB"/>
    <property type="match status" value="1"/>
</dbReference>
<dbReference type="GO" id="GO:0005737">
    <property type="term" value="C:cytoplasm"/>
    <property type="evidence" value="ECO:0007669"/>
    <property type="project" value="UniProtKB-SubCell"/>
</dbReference>
<dbReference type="SUPFAM" id="SSF48013">
    <property type="entry name" value="NusB-like"/>
    <property type="match status" value="1"/>
</dbReference>
<dbReference type="Gene3D" id="3.40.50.150">
    <property type="entry name" value="Vaccinia Virus protein VP39"/>
    <property type="match status" value="1"/>
</dbReference>
<name>A0A345BWV4_9BACI</name>
<evidence type="ECO:0000256" key="11">
    <source>
        <dbReference type="ARBA" id="ARBA00031088"/>
    </source>
</evidence>